<keyword evidence="1" id="KW-0812">Transmembrane</keyword>
<feature type="transmembrane region" description="Helical" evidence="1">
    <location>
        <begin position="38"/>
        <end position="61"/>
    </location>
</feature>
<dbReference type="Proteomes" id="UP000324705">
    <property type="component" value="Chromosome 3B"/>
</dbReference>
<protein>
    <submittedName>
        <fullName evidence="2">Uncharacterized protein</fullName>
    </submittedName>
</protein>
<keyword evidence="3" id="KW-1185">Reference proteome</keyword>
<dbReference type="Gramene" id="TRITD3Bv1G269200.1">
    <property type="protein sequence ID" value="TRITD3Bv1G269200.1"/>
    <property type="gene ID" value="TRITD3Bv1G269200"/>
</dbReference>
<sequence length="83" mass="9406">MVAAQFAYIVVTPTCWHTWTGLSWQAFSSLPSFFKLSAASVVMLCLDTWYFQVLVIIHVLLRNHEIALGSTQLQGSQVYTERP</sequence>
<dbReference type="AlphaFoldDB" id="A0A9R1QZK7"/>
<keyword evidence="1" id="KW-0472">Membrane</keyword>
<gene>
    <name evidence="2" type="ORF">TRITD_3Bv1G269200</name>
</gene>
<proteinExistence type="predicted"/>
<dbReference type="EMBL" id="LT934116">
    <property type="protein sequence ID" value="VAH85704.1"/>
    <property type="molecule type" value="Genomic_DNA"/>
</dbReference>
<keyword evidence="1" id="KW-1133">Transmembrane helix</keyword>
<evidence type="ECO:0000313" key="2">
    <source>
        <dbReference type="EMBL" id="VAH85704.1"/>
    </source>
</evidence>
<organism evidence="2 3">
    <name type="scientific">Triticum turgidum subsp. durum</name>
    <name type="common">Durum wheat</name>
    <name type="synonym">Triticum durum</name>
    <dbReference type="NCBI Taxonomy" id="4567"/>
    <lineage>
        <taxon>Eukaryota</taxon>
        <taxon>Viridiplantae</taxon>
        <taxon>Streptophyta</taxon>
        <taxon>Embryophyta</taxon>
        <taxon>Tracheophyta</taxon>
        <taxon>Spermatophyta</taxon>
        <taxon>Magnoliopsida</taxon>
        <taxon>Liliopsida</taxon>
        <taxon>Poales</taxon>
        <taxon>Poaceae</taxon>
        <taxon>BOP clade</taxon>
        <taxon>Pooideae</taxon>
        <taxon>Triticodae</taxon>
        <taxon>Triticeae</taxon>
        <taxon>Triticinae</taxon>
        <taxon>Triticum</taxon>
    </lineage>
</organism>
<evidence type="ECO:0000256" key="1">
    <source>
        <dbReference type="SAM" id="Phobius"/>
    </source>
</evidence>
<name>A0A9R1QZK7_TRITD</name>
<reference evidence="2 3" key="1">
    <citation type="submission" date="2017-09" db="EMBL/GenBank/DDBJ databases">
        <authorList>
            <consortium name="International Durum Wheat Genome Sequencing Consortium (IDWGSC)"/>
            <person name="Milanesi L."/>
        </authorList>
    </citation>
    <scope>NUCLEOTIDE SEQUENCE [LARGE SCALE GENOMIC DNA]</scope>
    <source>
        <strain evidence="3">cv. Svevo</strain>
    </source>
</reference>
<dbReference type="PANTHER" id="PTHR11206">
    <property type="entry name" value="MULTIDRUG RESISTANCE PROTEIN"/>
    <property type="match status" value="1"/>
</dbReference>
<evidence type="ECO:0000313" key="3">
    <source>
        <dbReference type="Proteomes" id="UP000324705"/>
    </source>
</evidence>
<accession>A0A9R1QZK7</accession>